<sequence length="144" mass="15112">MLSPLAGDVVKLSSISDVAFSSGSLGQGVAIEPTEGRLVAPVSGTVSALFPTHHAIGITTETGAEVLIHIGMDTVQLEGKHFKAHVAQGEFVEKGQLLIEFDLDAIIRSGRALTTPVIVTNRKQIAPSQASRVQTGEALFVINE</sequence>
<dbReference type="Gene3D" id="2.70.70.10">
    <property type="entry name" value="Glucose Permease (Domain IIA)"/>
    <property type="match status" value="1"/>
</dbReference>
<keyword evidence="3" id="KW-0762">Sugar transport</keyword>
<dbReference type="AlphaFoldDB" id="A0A377FSE1"/>
<dbReference type="FunFam" id="2.70.70.10:FF:000001">
    <property type="entry name" value="PTS system glucose-specific IIA component"/>
    <property type="match status" value="1"/>
</dbReference>
<protein>
    <submittedName>
        <fullName evidence="8">EIIBCA-Bgl</fullName>
    </submittedName>
</protein>
<proteinExistence type="predicted"/>
<dbReference type="GO" id="GO:0016301">
    <property type="term" value="F:kinase activity"/>
    <property type="evidence" value="ECO:0007669"/>
    <property type="project" value="UniProtKB-KW"/>
</dbReference>
<comment type="subcellular location">
    <subcellularLocation>
        <location evidence="1">Cytoplasm</location>
    </subcellularLocation>
</comment>
<evidence type="ECO:0000313" key="9">
    <source>
        <dbReference type="Proteomes" id="UP000254060"/>
    </source>
</evidence>
<evidence type="ECO:0000256" key="1">
    <source>
        <dbReference type="ARBA" id="ARBA00004496"/>
    </source>
</evidence>
<dbReference type="PROSITE" id="PS00371">
    <property type="entry name" value="PTS_EIIA_TYPE_1_HIS"/>
    <property type="match status" value="1"/>
</dbReference>
<gene>
    <name evidence="8" type="primary">bglF_1</name>
    <name evidence="8" type="ORF">NCTC13163_00618</name>
</gene>
<dbReference type="InterPro" id="IPR050890">
    <property type="entry name" value="PTS_EIIA_component"/>
</dbReference>
<evidence type="ECO:0000256" key="4">
    <source>
        <dbReference type="ARBA" id="ARBA00022679"/>
    </source>
</evidence>
<evidence type="ECO:0000256" key="5">
    <source>
        <dbReference type="ARBA" id="ARBA00022683"/>
    </source>
</evidence>
<keyword evidence="6" id="KW-0418">Kinase</keyword>
<dbReference type="EMBL" id="UGGP01000001">
    <property type="protein sequence ID" value="STO07273.1"/>
    <property type="molecule type" value="Genomic_DNA"/>
</dbReference>
<keyword evidence="5" id="KW-0598">Phosphotransferase system</keyword>
<dbReference type="STRING" id="1397694.GCA_000702585_01133"/>
<dbReference type="PANTHER" id="PTHR45008:SF1">
    <property type="entry name" value="PTS SYSTEM GLUCOSE-SPECIFIC EIIA COMPONENT"/>
    <property type="match status" value="1"/>
</dbReference>
<dbReference type="Pfam" id="PF00358">
    <property type="entry name" value="PTS_EIIA_1"/>
    <property type="match status" value="1"/>
</dbReference>
<dbReference type="Proteomes" id="UP000254060">
    <property type="component" value="Unassembled WGS sequence"/>
</dbReference>
<reference evidence="8 9" key="1">
    <citation type="submission" date="2018-06" db="EMBL/GenBank/DDBJ databases">
        <authorList>
            <consortium name="Pathogen Informatics"/>
            <person name="Doyle S."/>
        </authorList>
    </citation>
    <scope>NUCLEOTIDE SEQUENCE [LARGE SCALE GENOMIC DNA]</scope>
    <source>
        <strain evidence="8 9">NCTC13163</strain>
    </source>
</reference>
<organism evidence="8 9">
    <name type="scientific">Exiguobacterium aurantiacum</name>
    <dbReference type="NCBI Taxonomy" id="33987"/>
    <lineage>
        <taxon>Bacteria</taxon>
        <taxon>Bacillati</taxon>
        <taxon>Bacillota</taxon>
        <taxon>Bacilli</taxon>
        <taxon>Bacillales</taxon>
        <taxon>Bacillales Family XII. Incertae Sedis</taxon>
        <taxon>Exiguobacterium</taxon>
    </lineage>
</organism>
<evidence type="ECO:0000256" key="3">
    <source>
        <dbReference type="ARBA" id="ARBA00022597"/>
    </source>
</evidence>
<evidence type="ECO:0000313" key="8">
    <source>
        <dbReference type="EMBL" id="STO07273.1"/>
    </source>
</evidence>
<dbReference type="PANTHER" id="PTHR45008">
    <property type="entry name" value="PTS SYSTEM GLUCOSE-SPECIFIC EIIA COMPONENT"/>
    <property type="match status" value="1"/>
</dbReference>
<dbReference type="SUPFAM" id="SSF51261">
    <property type="entry name" value="Duplicated hybrid motif"/>
    <property type="match status" value="1"/>
</dbReference>
<dbReference type="PROSITE" id="PS51093">
    <property type="entry name" value="PTS_EIIA_TYPE_1"/>
    <property type="match status" value="1"/>
</dbReference>
<dbReference type="GO" id="GO:0009401">
    <property type="term" value="P:phosphoenolpyruvate-dependent sugar phosphotransferase system"/>
    <property type="evidence" value="ECO:0007669"/>
    <property type="project" value="UniProtKB-KW"/>
</dbReference>
<dbReference type="GO" id="GO:0005737">
    <property type="term" value="C:cytoplasm"/>
    <property type="evidence" value="ECO:0007669"/>
    <property type="project" value="UniProtKB-SubCell"/>
</dbReference>
<feature type="domain" description="PTS EIIA type-1" evidence="7">
    <location>
        <begin position="17"/>
        <end position="121"/>
    </location>
</feature>
<evidence type="ECO:0000256" key="6">
    <source>
        <dbReference type="ARBA" id="ARBA00022777"/>
    </source>
</evidence>
<keyword evidence="2" id="KW-0813">Transport</keyword>
<dbReference type="InterPro" id="IPR001127">
    <property type="entry name" value="PTS_EIIA_1_perm"/>
</dbReference>
<name>A0A377FSE1_9BACL</name>
<dbReference type="NCBIfam" id="TIGR00830">
    <property type="entry name" value="PTBA"/>
    <property type="match status" value="1"/>
</dbReference>
<accession>A0A377FSE1</accession>
<evidence type="ECO:0000256" key="2">
    <source>
        <dbReference type="ARBA" id="ARBA00022448"/>
    </source>
</evidence>
<keyword evidence="4" id="KW-0808">Transferase</keyword>
<evidence type="ECO:0000259" key="7">
    <source>
        <dbReference type="PROSITE" id="PS51093"/>
    </source>
</evidence>
<dbReference type="InterPro" id="IPR011055">
    <property type="entry name" value="Dup_hybrid_motif"/>
</dbReference>